<accession>A0A2B7YWJ2</accession>
<evidence type="ECO:0000313" key="1">
    <source>
        <dbReference type="EMBL" id="PGH25695.1"/>
    </source>
</evidence>
<protein>
    <submittedName>
        <fullName evidence="1">Riboflavin synthase subunit alpha</fullName>
    </submittedName>
</protein>
<dbReference type="EMBL" id="NJGJ01000001">
    <property type="protein sequence ID" value="PGH25695.1"/>
    <property type="molecule type" value="Genomic_DNA"/>
</dbReference>
<dbReference type="AlphaFoldDB" id="A0A2B7YWJ2"/>
<name>A0A2B7YWJ2_9FUSO</name>
<proteinExistence type="predicted"/>
<reference evidence="1 2" key="1">
    <citation type="submission" date="2017-06" db="EMBL/GenBank/DDBJ databases">
        <title>Draft genome sequence of Fusobacterium nucleatum subsp. animalis KCOM 1280 (=ChDC F318).</title>
        <authorList>
            <person name="Kook J.-K."/>
            <person name="Park S.-N."/>
            <person name="Lim Y.K."/>
            <person name="Roh H."/>
        </authorList>
    </citation>
    <scope>NUCLEOTIDE SEQUENCE [LARGE SCALE GENOMIC DNA]</scope>
    <source>
        <strain evidence="2">KCOM 1280 ( ChDC F318)</strain>
    </source>
</reference>
<sequence>MSRVILSVFEADLSASLLKLQRILDFLPLRNLASNELFFTLVTHLFFITHRLF</sequence>
<dbReference type="Proteomes" id="UP000226179">
    <property type="component" value="Unassembled WGS sequence"/>
</dbReference>
<comment type="caution">
    <text evidence="1">The sequence shown here is derived from an EMBL/GenBank/DDBJ whole genome shotgun (WGS) entry which is preliminary data.</text>
</comment>
<gene>
    <name evidence="1" type="ORF">RN90_10215</name>
</gene>
<evidence type="ECO:0000313" key="2">
    <source>
        <dbReference type="Proteomes" id="UP000226179"/>
    </source>
</evidence>
<organism evidence="1 2">
    <name type="scientific">Fusobacterium animalis</name>
    <dbReference type="NCBI Taxonomy" id="76859"/>
    <lineage>
        <taxon>Bacteria</taxon>
        <taxon>Fusobacteriati</taxon>
        <taxon>Fusobacteriota</taxon>
        <taxon>Fusobacteriia</taxon>
        <taxon>Fusobacteriales</taxon>
        <taxon>Fusobacteriaceae</taxon>
        <taxon>Fusobacterium</taxon>
    </lineage>
</organism>